<reference evidence="1" key="1">
    <citation type="submission" date="2020-03" db="EMBL/GenBank/DDBJ databases">
        <authorList>
            <person name="Weist P."/>
        </authorList>
    </citation>
    <scope>NUCLEOTIDE SEQUENCE</scope>
</reference>
<dbReference type="EMBL" id="CADEAL010000197">
    <property type="protein sequence ID" value="CAB1416218.1"/>
    <property type="molecule type" value="Genomic_DNA"/>
</dbReference>
<organism evidence="1 2">
    <name type="scientific">Pleuronectes platessa</name>
    <name type="common">European plaice</name>
    <dbReference type="NCBI Taxonomy" id="8262"/>
    <lineage>
        <taxon>Eukaryota</taxon>
        <taxon>Metazoa</taxon>
        <taxon>Chordata</taxon>
        <taxon>Craniata</taxon>
        <taxon>Vertebrata</taxon>
        <taxon>Euteleostomi</taxon>
        <taxon>Actinopterygii</taxon>
        <taxon>Neopterygii</taxon>
        <taxon>Teleostei</taxon>
        <taxon>Neoteleostei</taxon>
        <taxon>Acanthomorphata</taxon>
        <taxon>Carangaria</taxon>
        <taxon>Pleuronectiformes</taxon>
        <taxon>Pleuronectoidei</taxon>
        <taxon>Pleuronectidae</taxon>
        <taxon>Pleuronectes</taxon>
    </lineage>
</organism>
<evidence type="ECO:0000313" key="1">
    <source>
        <dbReference type="EMBL" id="CAB1416218.1"/>
    </source>
</evidence>
<name>A0A9N7TR40_PLEPL</name>
<sequence>MRITAETKPLGGMSCLQSSDPGKATKITLVCSEGPQGAVAFILLTTRTRKAGCLTEPSNQGAKNLMVPLAELQRVCVEMAHYLSNVADDHHPSSRAGVQRLSHEVHGNHSCTLCRVLLVSCSWSWIKRPSAPFEAEGIVRSGRKRKKTNRRREH</sequence>
<protein>
    <submittedName>
        <fullName evidence="1">Uncharacterized protein</fullName>
    </submittedName>
</protein>
<accession>A0A9N7TR40</accession>
<proteinExistence type="predicted"/>
<dbReference type="Proteomes" id="UP001153269">
    <property type="component" value="Unassembled WGS sequence"/>
</dbReference>
<keyword evidence="2" id="KW-1185">Reference proteome</keyword>
<evidence type="ECO:0000313" key="2">
    <source>
        <dbReference type="Proteomes" id="UP001153269"/>
    </source>
</evidence>
<comment type="caution">
    <text evidence="1">The sequence shown here is derived from an EMBL/GenBank/DDBJ whole genome shotgun (WGS) entry which is preliminary data.</text>
</comment>
<dbReference type="AlphaFoldDB" id="A0A9N7TR40"/>
<gene>
    <name evidence="1" type="ORF">PLEPLA_LOCUS4009</name>
</gene>